<accession>A0ABD0JH05</accession>
<dbReference type="GO" id="GO:0034220">
    <property type="term" value="P:monoatomic ion transmembrane transport"/>
    <property type="evidence" value="ECO:0007669"/>
    <property type="project" value="UniProtKB-KW"/>
</dbReference>
<dbReference type="PANTHER" id="PTHR18945">
    <property type="entry name" value="NEUROTRANSMITTER GATED ION CHANNEL"/>
    <property type="match status" value="1"/>
</dbReference>
<dbReference type="PRINTS" id="PR00253">
    <property type="entry name" value="GABAARECEPTR"/>
</dbReference>
<feature type="non-terminal residue" evidence="15">
    <location>
        <position position="1"/>
    </location>
</feature>
<dbReference type="SUPFAM" id="SSF63712">
    <property type="entry name" value="Nicotinic receptor ligand binding domain-like"/>
    <property type="match status" value="1"/>
</dbReference>
<reference evidence="15 16" key="1">
    <citation type="journal article" date="2023" name="Sci. Data">
        <title>Genome assembly of the Korean intertidal mud-creeper Batillaria attramentaria.</title>
        <authorList>
            <person name="Patra A.K."/>
            <person name="Ho P.T."/>
            <person name="Jun S."/>
            <person name="Lee S.J."/>
            <person name="Kim Y."/>
            <person name="Won Y.J."/>
        </authorList>
    </citation>
    <scope>NUCLEOTIDE SEQUENCE [LARGE SCALE GENOMIC DNA]</scope>
    <source>
        <strain evidence="15">Wonlab-2016</strain>
    </source>
</reference>
<organism evidence="15 16">
    <name type="scientific">Batillaria attramentaria</name>
    <dbReference type="NCBI Taxonomy" id="370345"/>
    <lineage>
        <taxon>Eukaryota</taxon>
        <taxon>Metazoa</taxon>
        <taxon>Spiralia</taxon>
        <taxon>Lophotrochozoa</taxon>
        <taxon>Mollusca</taxon>
        <taxon>Gastropoda</taxon>
        <taxon>Caenogastropoda</taxon>
        <taxon>Sorbeoconcha</taxon>
        <taxon>Cerithioidea</taxon>
        <taxon>Batillariidae</taxon>
        <taxon>Batillaria</taxon>
    </lineage>
</organism>
<dbReference type="InterPro" id="IPR006201">
    <property type="entry name" value="Neur_channel"/>
</dbReference>
<sequence>YPTDVTVQIFIVSFDSISEATMDYSLTIFLRQTWNDSRLEYPPLPGIEALELDTRVMKRIWVPDLYFTNEKQANFHDVTVPNKLMHITFAGQVLYSSRISMKLSCDMDLWRFPFDSQTCYLSMESYSYSTENVIFQWHKDPVQKRDDMSLPQFEFHDFTHMDCTKVYIGANYTCIRAEFHLVRSYGYYMAQVYIPSVLVVILSWVSFWLDIDAIPARISLGLLTEFAYVNVNARVEKRRQSVHGGLKLGTRAAPSRTNSESGAETETNGRSSCSIVCLALQEKENGGGRKRLFSKTTVSRQRARRLDKISRLAFPAVFGVFNLIYWTFYMLWPEDHN</sequence>
<keyword evidence="4" id="KW-1003">Cell membrane</keyword>
<evidence type="ECO:0000256" key="2">
    <source>
        <dbReference type="ARBA" id="ARBA00004236"/>
    </source>
</evidence>
<evidence type="ECO:0000256" key="8">
    <source>
        <dbReference type="ARBA" id="ARBA00023065"/>
    </source>
</evidence>
<dbReference type="InterPro" id="IPR038050">
    <property type="entry name" value="Neuro_actylchol_rec"/>
</dbReference>
<evidence type="ECO:0000256" key="12">
    <source>
        <dbReference type="SAM" id="MobiDB-lite"/>
    </source>
</evidence>
<protein>
    <submittedName>
        <fullName evidence="15">Uncharacterized protein</fullName>
    </submittedName>
</protein>
<evidence type="ECO:0000259" key="14">
    <source>
        <dbReference type="Pfam" id="PF02932"/>
    </source>
</evidence>
<dbReference type="AlphaFoldDB" id="A0ABD0JH05"/>
<evidence type="ECO:0000313" key="16">
    <source>
        <dbReference type="Proteomes" id="UP001519460"/>
    </source>
</evidence>
<dbReference type="Proteomes" id="UP001519460">
    <property type="component" value="Unassembled WGS sequence"/>
</dbReference>
<comment type="subcellular location">
    <subcellularLocation>
        <location evidence="2">Cell membrane</location>
    </subcellularLocation>
    <subcellularLocation>
        <location evidence="1">Membrane</location>
        <topology evidence="1">Multi-pass membrane protein</topology>
    </subcellularLocation>
</comment>
<feature type="transmembrane region" description="Helical" evidence="11">
    <location>
        <begin position="312"/>
        <end position="332"/>
    </location>
</feature>
<feature type="transmembrane region" description="Helical" evidence="11">
    <location>
        <begin position="185"/>
        <end position="207"/>
    </location>
</feature>
<gene>
    <name evidence="15" type="ORF">BaRGS_00034570</name>
</gene>
<comment type="caution">
    <text evidence="11">Lacks conserved residue(s) required for the propagation of feature annotation.</text>
</comment>
<dbReference type="SUPFAM" id="SSF90112">
    <property type="entry name" value="Neurotransmitter-gated ion-channel transmembrane pore"/>
    <property type="match status" value="1"/>
</dbReference>
<feature type="compositionally biased region" description="Polar residues" evidence="12">
    <location>
        <begin position="255"/>
        <end position="268"/>
    </location>
</feature>
<proteinExistence type="inferred from homology"/>
<evidence type="ECO:0000256" key="10">
    <source>
        <dbReference type="ARBA" id="ARBA00023303"/>
    </source>
</evidence>
<dbReference type="GO" id="GO:0005886">
    <property type="term" value="C:plasma membrane"/>
    <property type="evidence" value="ECO:0007669"/>
    <property type="project" value="UniProtKB-SubCell"/>
</dbReference>
<dbReference type="InterPro" id="IPR006202">
    <property type="entry name" value="Neur_chan_lig-bd"/>
</dbReference>
<evidence type="ECO:0000256" key="1">
    <source>
        <dbReference type="ARBA" id="ARBA00004141"/>
    </source>
</evidence>
<evidence type="ECO:0000256" key="11">
    <source>
        <dbReference type="RuleBase" id="RU000687"/>
    </source>
</evidence>
<keyword evidence="3 11" id="KW-0813">Transport</keyword>
<dbReference type="Pfam" id="PF02932">
    <property type="entry name" value="Neur_chan_memb"/>
    <property type="match status" value="1"/>
</dbReference>
<dbReference type="FunFam" id="2.70.170.10:FF:000045">
    <property type="entry name" value="Predicted protein"/>
    <property type="match status" value="1"/>
</dbReference>
<evidence type="ECO:0000256" key="9">
    <source>
        <dbReference type="ARBA" id="ARBA00023136"/>
    </source>
</evidence>
<dbReference type="InterPro" id="IPR006029">
    <property type="entry name" value="Neurotrans-gated_channel_TM"/>
</dbReference>
<dbReference type="InterPro" id="IPR036734">
    <property type="entry name" value="Neur_chan_lig-bd_sf"/>
</dbReference>
<name>A0ABD0JH05_9CAEN</name>
<keyword evidence="7 11" id="KW-1133">Transmembrane helix</keyword>
<evidence type="ECO:0000256" key="6">
    <source>
        <dbReference type="ARBA" id="ARBA00022729"/>
    </source>
</evidence>
<dbReference type="Gene3D" id="1.20.58.390">
    <property type="entry name" value="Neurotransmitter-gated ion-channel transmembrane domain"/>
    <property type="match status" value="1"/>
</dbReference>
<dbReference type="InterPro" id="IPR018000">
    <property type="entry name" value="Neurotransmitter_ion_chnl_CS"/>
</dbReference>
<dbReference type="EMBL" id="JACVVK020000444">
    <property type="protein sequence ID" value="KAK7474221.1"/>
    <property type="molecule type" value="Genomic_DNA"/>
</dbReference>
<keyword evidence="8 11" id="KW-0406">Ion transport</keyword>
<dbReference type="Pfam" id="PF02931">
    <property type="entry name" value="Neur_chan_LBD"/>
    <property type="match status" value="1"/>
</dbReference>
<dbReference type="Gene3D" id="2.70.170.10">
    <property type="entry name" value="Neurotransmitter-gated ion-channel ligand-binding domain"/>
    <property type="match status" value="1"/>
</dbReference>
<keyword evidence="9 11" id="KW-0472">Membrane</keyword>
<evidence type="ECO:0000256" key="3">
    <source>
        <dbReference type="ARBA" id="ARBA00022448"/>
    </source>
</evidence>
<dbReference type="CDD" id="cd18991">
    <property type="entry name" value="LGIC_ECD_GlyR"/>
    <property type="match status" value="1"/>
</dbReference>
<comment type="caution">
    <text evidence="15">The sequence shown here is derived from an EMBL/GenBank/DDBJ whole genome shotgun (WGS) entry which is preliminary data.</text>
</comment>
<comment type="similarity">
    <text evidence="11">Belongs to the ligand-gated ion channel (TC 1.A.9) family.</text>
</comment>
<feature type="domain" description="Neurotransmitter-gated ion-channel transmembrane" evidence="14">
    <location>
        <begin position="192"/>
        <end position="222"/>
    </location>
</feature>
<dbReference type="PRINTS" id="PR00252">
    <property type="entry name" value="NRIONCHANNEL"/>
</dbReference>
<dbReference type="InterPro" id="IPR006028">
    <property type="entry name" value="GABAA/Glycine_rcpt"/>
</dbReference>
<keyword evidence="6" id="KW-0732">Signal</keyword>
<keyword evidence="10 11" id="KW-0407">Ion channel</keyword>
<dbReference type="PROSITE" id="PS00236">
    <property type="entry name" value="NEUROTR_ION_CHANNEL"/>
    <property type="match status" value="1"/>
</dbReference>
<feature type="region of interest" description="Disordered" evidence="12">
    <location>
        <begin position="249"/>
        <end position="268"/>
    </location>
</feature>
<evidence type="ECO:0000259" key="13">
    <source>
        <dbReference type="Pfam" id="PF02931"/>
    </source>
</evidence>
<evidence type="ECO:0000313" key="15">
    <source>
        <dbReference type="EMBL" id="KAK7474221.1"/>
    </source>
</evidence>
<evidence type="ECO:0000256" key="4">
    <source>
        <dbReference type="ARBA" id="ARBA00022475"/>
    </source>
</evidence>
<keyword evidence="5 11" id="KW-0812">Transmembrane</keyword>
<dbReference type="InterPro" id="IPR036719">
    <property type="entry name" value="Neuro-gated_channel_TM_sf"/>
</dbReference>
<evidence type="ECO:0000256" key="7">
    <source>
        <dbReference type="ARBA" id="ARBA00022989"/>
    </source>
</evidence>
<evidence type="ECO:0000256" key="5">
    <source>
        <dbReference type="ARBA" id="ARBA00022692"/>
    </source>
</evidence>
<keyword evidence="16" id="KW-1185">Reference proteome</keyword>
<feature type="domain" description="Neurotransmitter-gated ion-channel ligand-binding" evidence="13">
    <location>
        <begin position="2"/>
        <end position="182"/>
    </location>
</feature>